<dbReference type="Proteomes" id="UP000308600">
    <property type="component" value="Unassembled WGS sequence"/>
</dbReference>
<accession>A0ACD3ACA7</accession>
<protein>
    <submittedName>
        <fullName evidence="1">Uncharacterized protein</fullName>
    </submittedName>
</protein>
<sequence>MEIKEESKSSRILNEDILRLILFESHPLNITRFGMTSRFNLHLAKGMLKTKLDANCILGDFFHAHEVLEFRSLMRQSGAIVSGWAALRLLDDGYTKTCNLDVYVKDDTRWRLREWLRKRFDRYILTEVEASTAHCGQGANIVKIIRYQRTFKEHVRTLHCIVTEESPVEAVLQFKLTCMMNFFTHESAYSLFPRKTFDEREALLVNNYAPQIEYLYHDYERAGWTTSMGAANSAEGQIRYIGDAKCWKVQDIFPTLPALDAGDDEENKALIEHLHSFRIFYKPLITIEFSTLWDGALRHPGTYADEKNVLEFMKEKRYDAVSQGEVQGMWKTFLETRCRGTLNETDDDDMEVDVDVYVRFLRRVGGQKRQRVIEEESDDEEGKVDDNDDNDDNDSGYEEVTMDDDEGGDYEEDAMAMTA</sequence>
<reference evidence="1 2" key="1">
    <citation type="journal article" date="2019" name="Nat. Ecol. Evol.">
        <title>Megaphylogeny resolves global patterns of mushroom evolution.</title>
        <authorList>
            <person name="Varga T."/>
            <person name="Krizsan K."/>
            <person name="Foldi C."/>
            <person name="Dima B."/>
            <person name="Sanchez-Garcia M."/>
            <person name="Sanchez-Ramirez S."/>
            <person name="Szollosi G.J."/>
            <person name="Szarkandi J.G."/>
            <person name="Papp V."/>
            <person name="Albert L."/>
            <person name="Andreopoulos W."/>
            <person name="Angelini C."/>
            <person name="Antonin V."/>
            <person name="Barry K.W."/>
            <person name="Bougher N.L."/>
            <person name="Buchanan P."/>
            <person name="Buyck B."/>
            <person name="Bense V."/>
            <person name="Catcheside P."/>
            <person name="Chovatia M."/>
            <person name="Cooper J."/>
            <person name="Damon W."/>
            <person name="Desjardin D."/>
            <person name="Finy P."/>
            <person name="Geml J."/>
            <person name="Haridas S."/>
            <person name="Hughes K."/>
            <person name="Justo A."/>
            <person name="Karasinski D."/>
            <person name="Kautmanova I."/>
            <person name="Kiss B."/>
            <person name="Kocsube S."/>
            <person name="Kotiranta H."/>
            <person name="LaButti K.M."/>
            <person name="Lechner B.E."/>
            <person name="Liimatainen K."/>
            <person name="Lipzen A."/>
            <person name="Lukacs Z."/>
            <person name="Mihaltcheva S."/>
            <person name="Morgado L.N."/>
            <person name="Niskanen T."/>
            <person name="Noordeloos M.E."/>
            <person name="Ohm R.A."/>
            <person name="Ortiz-Santana B."/>
            <person name="Ovrebo C."/>
            <person name="Racz N."/>
            <person name="Riley R."/>
            <person name="Savchenko A."/>
            <person name="Shiryaev A."/>
            <person name="Soop K."/>
            <person name="Spirin V."/>
            <person name="Szebenyi C."/>
            <person name="Tomsovsky M."/>
            <person name="Tulloss R.E."/>
            <person name="Uehling J."/>
            <person name="Grigoriev I.V."/>
            <person name="Vagvolgyi C."/>
            <person name="Papp T."/>
            <person name="Martin F.M."/>
            <person name="Miettinen O."/>
            <person name="Hibbett D.S."/>
            <person name="Nagy L.G."/>
        </authorList>
    </citation>
    <scope>NUCLEOTIDE SEQUENCE [LARGE SCALE GENOMIC DNA]</scope>
    <source>
        <strain evidence="1 2">NL-1719</strain>
    </source>
</reference>
<keyword evidence="2" id="KW-1185">Reference proteome</keyword>
<evidence type="ECO:0000313" key="1">
    <source>
        <dbReference type="EMBL" id="TFK63211.1"/>
    </source>
</evidence>
<dbReference type="EMBL" id="ML208534">
    <property type="protein sequence ID" value="TFK63211.1"/>
    <property type="molecule type" value="Genomic_DNA"/>
</dbReference>
<name>A0ACD3ACA7_9AGAR</name>
<evidence type="ECO:0000313" key="2">
    <source>
        <dbReference type="Proteomes" id="UP000308600"/>
    </source>
</evidence>
<proteinExistence type="predicted"/>
<gene>
    <name evidence="1" type="ORF">BDN72DRAFT_882219</name>
</gene>
<organism evidence="1 2">
    <name type="scientific">Pluteus cervinus</name>
    <dbReference type="NCBI Taxonomy" id="181527"/>
    <lineage>
        <taxon>Eukaryota</taxon>
        <taxon>Fungi</taxon>
        <taxon>Dikarya</taxon>
        <taxon>Basidiomycota</taxon>
        <taxon>Agaricomycotina</taxon>
        <taxon>Agaricomycetes</taxon>
        <taxon>Agaricomycetidae</taxon>
        <taxon>Agaricales</taxon>
        <taxon>Pluteineae</taxon>
        <taxon>Pluteaceae</taxon>
        <taxon>Pluteus</taxon>
    </lineage>
</organism>